<evidence type="ECO:0000313" key="2">
    <source>
        <dbReference type="Proteomes" id="UP000324897"/>
    </source>
</evidence>
<feature type="non-terminal residue" evidence="1">
    <location>
        <position position="1"/>
    </location>
</feature>
<name>A0A5J9W4Z7_9POAL</name>
<evidence type="ECO:0000313" key="1">
    <source>
        <dbReference type="EMBL" id="TVU43031.1"/>
    </source>
</evidence>
<organism evidence="1 2">
    <name type="scientific">Eragrostis curvula</name>
    <name type="common">weeping love grass</name>
    <dbReference type="NCBI Taxonomy" id="38414"/>
    <lineage>
        <taxon>Eukaryota</taxon>
        <taxon>Viridiplantae</taxon>
        <taxon>Streptophyta</taxon>
        <taxon>Embryophyta</taxon>
        <taxon>Tracheophyta</taxon>
        <taxon>Spermatophyta</taxon>
        <taxon>Magnoliopsida</taxon>
        <taxon>Liliopsida</taxon>
        <taxon>Poales</taxon>
        <taxon>Poaceae</taxon>
        <taxon>PACMAD clade</taxon>
        <taxon>Chloridoideae</taxon>
        <taxon>Eragrostideae</taxon>
        <taxon>Eragrostidinae</taxon>
        <taxon>Eragrostis</taxon>
    </lineage>
</organism>
<proteinExistence type="predicted"/>
<keyword evidence="2" id="KW-1185">Reference proteome</keyword>
<dbReference type="Proteomes" id="UP000324897">
    <property type="component" value="Unassembled WGS sequence"/>
</dbReference>
<comment type="caution">
    <text evidence="1">The sequence shown here is derived from an EMBL/GenBank/DDBJ whole genome shotgun (WGS) entry which is preliminary data.</text>
</comment>
<reference evidence="1 2" key="1">
    <citation type="journal article" date="2019" name="Sci. Rep.">
        <title>A high-quality genome of Eragrostis curvula grass provides insights into Poaceae evolution and supports new strategies to enhance forage quality.</title>
        <authorList>
            <person name="Carballo J."/>
            <person name="Santos B.A.C.M."/>
            <person name="Zappacosta D."/>
            <person name="Garbus I."/>
            <person name="Selva J.P."/>
            <person name="Gallo C.A."/>
            <person name="Diaz A."/>
            <person name="Albertini E."/>
            <person name="Caccamo M."/>
            <person name="Echenique V."/>
        </authorList>
    </citation>
    <scope>NUCLEOTIDE SEQUENCE [LARGE SCALE GENOMIC DNA]</scope>
    <source>
        <strain evidence="2">cv. Victoria</strain>
        <tissue evidence="1">Leaf</tissue>
    </source>
</reference>
<protein>
    <submittedName>
        <fullName evidence="1">Uncharacterized protein</fullName>
    </submittedName>
</protein>
<dbReference type="EMBL" id="RWGY01000005">
    <property type="protein sequence ID" value="TVU43031.1"/>
    <property type="molecule type" value="Genomic_DNA"/>
</dbReference>
<sequence>MVLTDPPSTTMPSSDAIHLPEGVVMVLFLTFGESLGENLNSNFRMGVGSVFDTASSLEASS</sequence>
<dbReference type="Gramene" id="TVU43031">
    <property type="protein sequence ID" value="TVU43031"/>
    <property type="gene ID" value="EJB05_09462"/>
</dbReference>
<dbReference type="AlphaFoldDB" id="A0A5J9W4Z7"/>
<accession>A0A5J9W4Z7</accession>
<gene>
    <name evidence="1" type="ORF">EJB05_09462</name>
</gene>